<comment type="caution">
    <text evidence="2">The sequence shown here is derived from an EMBL/GenBank/DDBJ whole genome shotgun (WGS) entry which is preliminary data.</text>
</comment>
<keyword evidence="3" id="KW-1185">Reference proteome</keyword>
<feature type="region of interest" description="Disordered" evidence="1">
    <location>
        <begin position="87"/>
        <end position="181"/>
    </location>
</feature>
<evidence type="ECO:0000256" key="1">
    <source>
        <dbReference type="SAM" id="MobiDB-lite"/>
    </source>
</evidence>
<name>A0A9P3PTI8_LYOSH</name>
<evidence type="ECO:0000313" key="3">
    <source>
        <dbReference type="Proteomes" id="UP001063166"/>
    </source>
</evidence>
<protein>
    <submittedName>
        <fullName evidence="2">Uncharacterized protein</fullName>
    </submittedName>
</protein>
<feature type="compositionally biased region" description="Basic and acidic residues" evidence="1">
    <location>
        <begin position="119"/>
        <end position="128"/>
    </location>
</feature>
<evidence type="ECO:0000313" key="2">
    <source>
        <dbReference type="EMBL" id="GLB42570.1"/>
    </source>
</evidence>
<dbReference type="EMBL" id="BRPK01000012">
    <property type="protein sequence ID" value="GLB42570.1"/>
    <property type="molecule type" value="Genomic_DNA"/>
</dbReference>
<gene>
    <name evidence="2" type="ORF">LshimejAT787_1200190</name>
</gene>
<feature type="compositionally biased region" description="Acidic residues" evidence="1">
    <location>
        <begin position="97"/>
        <end position="114"/>
    </location>
</feature>
<sequence length="181" mass="19666">MCPPPPSGFDQTLSDAVRAHIPEVSFTKPMTTATTRAQPPFGLPQLVAPAIVAPADTANDWGTMLRAAIGFFALWQLAMRVMNAPAARPRPGVEAAQDQENDDVTHEGEEEAAEGELQPQERSRQQREAEEENDEQGELSGTVREVSPSPDTVDAAEAGEEEGVEESKLLISMPRVQIRQH</sequence>
<dbReference type="Proteomes" id="UP001063166">
    <property type="component" value="Unassembled WGS sequence"/>
</dbReference>
<dbReference type="AlphaFoldDB" id="A0A9P3PTI8"/>
<organism evidence="2 3">
    <name type="scientific">Lyophyllum shimeji</name>
    <name type="common">Hon-shimeji</name>
    <name type="synonym">Tricholoma shimeji</name>
    <dbReference type="NCBI Taxonomy" id="47721"/>
    <lineage>
        <taxon>Eukaryota</taxon>
        <taxon>Fungi</taxon>
        <taxon>Dikarya</taxon>
        <taxon>Basidiomycota</taxon>
        <taxon>Agaricomycotina</taxon>
        <taxon>Agaricomycetes</taxon>
        <taxon>Agaricomycetidae</taxon>
        <taxon>Agaricales</taxon>
        <taxon>Tricholomatineae</taxon>
        <taxon>Lyophyllaceae</taxon>
        <taxon>Lyophyllum</taxon>
    </lineage>
</organism>
<accession>A0A9P3PTI8</accession>
<proteinExistence type="predicted"/>
<reference evidence="2" key="1">
    <citation type="submission" date="2022-07" db="EMBL/GenBank/DDBJ databases">
        <title>The genome of Lyophyllum shimeji provides insight into the initial evolution of ectomycorrhizal fungal genome.</title>
        <authorList>
            <person name="Kobayashi Y."/>
            <person name="Shibata T."/>
            <person name="Hirakawa H."/>
            <person name="Shigenobu S."/>
            <person name="Nishiyama T."/>
            <person name="Yamada A."/>
            <person name="Hasebe M."/>
            <person name="Kawaguchi M."/>
        </authorList>
    </citation>
    <scope>NUCLEOTIDE SEQUENCE</scope>
    <source>
        <strain evidence="2">AT787</strain>
    </source>
</reference>